<evidence type="ECO:0000313" key="7">
    <source>
        <dbReference type="Proteomes" id="UP000813461"/>
    </source>
</evidence>
<dbReference type="SUPFAM" id="SSF48403">
    <property type="entry name" value="Ankyrin repeat"/>
    <property type="match status" value="1"/>
</dbReference>
<evidence type="ECO:0000259" key="5">
    <source>
        <dbReference type="PROSITE" id="PS50837"/>
    </source>
</evidence>
<dbReference type="InterPro" id="IPR054471">
    <property type="entry name" value="GPIID_WHD"/>
</dbReference>
<evidence type="ECO:0000256" key="3">
    <source>
        <dbReference type="ARBA" id="ARBA00022771"/>
    </source>
</evidence>
<dbReference type="InterPro" id="IPR027417">
    <property type="entry name" value="P-loop_NTPase"/>
</dbReference>
<dbReference type="AlphaFoldDB" id="A0A8K0R1Z9"/>
<dbReference type="SUPFAM" id="SSF57850">
    <property type="entry name" value="RING/U-box"/>
    <property type="match status" value="1"/>
</dbReference>
<organism evidence="6 7">
    <name type="scientific">Paraphoma chrysanthemicola</name>
    <dbReference type="NCBI Taxonomy" id="798071"/>
    <lineage>
        <taxon>Eukaryota</taxon>
        <taxon>Fungi</taxon>
        <taxon>Dikarya</taxon>
        <taxon>Ascomycota</taxon>
        <taxon>Pezizomycotina</taxon>
        <taxon>Dothideomycetes</taxon>
        <taxon>Pleosporomycetidae</taxon>
        <taxon>Pleosporales</taxon>
        <taxon>Pleosporineae</taxon>
        <taxon>Phaeosphaeriaceae</taxon>
        <taxon>Paraphoma</taxon>
    </lineage>
</organism>
<dbReference type="OrthoDB" id="3944243at2759"/>
<name>A0A8K0R1Z9_9PLEO</name>
<dbReference type="GO" id="GO:0008270">
    <property type="term" value="F:zinc ion binding"/>
    <property type="evidence" value="ECO:0007669"/>
    <property type="project" value="UniProtKB-KW"/>
</dbReference>
<proteinExistence type="predicted"/>
<dbReference type="InterPro" id="IPR007111">
    <property type="entry name" value="NACHT_NTPase"/>
</dbReference>
<dbReference type="Gene3D" id="3.40.50.300">
    <property type="entry name" value="P-loop containing nucleotide triphosphate hydrolases"/>
    <property type="match status" value="1"/>
</dbReference>
<keyword evidence="1" id="KW-0479">Metal-binding</keyword>
<dbReference type="SMART" id="SM00291">
    <property type="entry name" value="ZnF_ZZ"/>
    <property type="match status" value="1"/>
</dbReference>
<dbReference type="EMBL" id="JAGMVJ010000016">
    <property type="protein sequence ID" value="KAH7079751.1"/>
    <property type="molecule type" value="Genomic_DNA"/>
</dbReference>
<dbReference type="Pfam" id="PF00569">
    <property type="entry name" value="ZZ"/>
    <property type="match status" value="1"/>
</dbReference>
<protein>
    <recommendedName>
        <fullName evidence="5">NACHT domain-containing protein</fullName>
    </recommendedName>
</protein>
<reference evidence="6" key="1">
    <citation type="journal article" date="2021" name="Nat. Commun.">
        <title>Genetic determinants of endophytism in the Arabidopsis root mycobiome.</title>
        <authorList>
            <person name="Mesny F."/>
            <person name="Miyauchi S."/>
            <person name="Thiergart T."/>
            <person name="Pickel B."/>
            <person name="Atanasova L."/>
            <person name="Karlsson M."/>
            <person name="Huettel B."/>
            <person name="Barry K.W."/>
            <person name="Haridas S."/>
            <person name="Chen C."/>
            <person name="Bauer D."/>
            <person name="Andreopoulos W."/>
            <person name="Pangilinan J."/>
            <person name="LaButti K."/>
            <person name="Riley R."/>
            <person name="Lipzen A."/>
            <person name="Clum A."/>
            <person name="Drula E."/>
            <person name="Henrissat B."/>
            <person name="Kohler A."/>
            <person name="Grigoriev I.V."/>
            <person name="Martin F.M."/>
            <person name="Hacquard S."/>
        </authorList>
    </citation>
    <scope>NUCLEOTIDE SEQUENCE</scope>
    <source>
        <strain evidence="6">MPI-SDFR-AT-0120</strain>
    </source>
</reference>
<dbReference type="Pfam" id="PF22939">
    <property type="entry name" value="WHD_GPIID"/>
    <property type="match status" value="1"/>
</dbReference>
<feature type="domain" description="NACHT" evidence="5">
    <location>
        <begin position="220"/>
        <end position="366"/>
    </location>
</feature>
<dbReference type="PANTHER" id="PTHR10039:SF16">
    <property type="entry name" value="GPI INOSITOL-DEACYLASE"/>
    <property type="match status" value="1"/>
</dbReference>
<dbReference type="PROSITE" id="PS50837">
    <property type="entry name" value="NACHT"/>
    <property type="match status" value="1"/>
</dbReference>
<evidence type="ECO:0000256" key="2">
    <source>
        <dbReference type="ARBA" id="ARBA00022737"/>
    </source>
</evidence>
<dbReference type="InterPro" id="IPR043145">
    <property type="entry name" value="Znf_ZZ_sf"/>
</dbReference>
<dbReference type="Pfam" id="PF24883">
    <property type="entry name" value="NPHP3_N"/>
    <property type="match status" value="1"/>
</dbReference>
<keyword evidence="2" id="KW-0677">Repeat</keyword>
<evidence type="ECO:0000256" key="4">
    <source>
        <dbReference type="ARBA" id="ARBA00022833"/>
    </source>
</evidence>
<evidence type="ECO:0000313" key="6">
    <source>
        <dbReference type="EMBL" id="KAH7079751.1"/>
    </source>
</evidence>
<dbReference type="InterPro" id="IPR056884">
    <property type="entry name" value="NPHP3-like_N"/>
</dbReference>
<dbReference type="Proteomes" id="UP000813461">
    <property type="component" value="Unassembled WGS sequence"/>
</dbReference>
<keyword evidence="3" id="KW-0863">Zinc-finger</keyword>
<dbReference type="InterPro" id="IPR000433">
    <property type="entry name" value="Znf_ZZ"/>
</dbReference>
<dbReference type="PANTHER" id="PTHR10039">
    <property type="entry name" value="AMELOGENIN"/>
    <property type="match status" value="1"/>
</dbReference>
<sequence length="1054" mass="118168">MAEPLSIASGVAGIITLTSAIVAAGYKYLDAVRSAPHEIKDLMREITLLNTIVSQLATHSFLAEPGSYPSLAALNDQNIFKDCESTLLVVREHLDKYEPANKSRRKNALKSLSWPVGQNDIIKGRERIVRLCNVLNTAVSLDNASSLNRLEALQHLTLGSTQTLLDVSCGLEEQKILEWLSLLTPKVKHTSTRELQQPGTCDWLLKEDIIKQWTDGSGPDFVWIRGSSGSGKTVLISNVIEYLQHRIKACATLGAVVYHYCEFANPTTLDARQILSSILRQMVEQVDDFPSVLRDTYQQHYQDAPSLEILSSLLHQIAKASFEPVYVIIDGIDECPNRQAIVQLVLKLQSRPQANPRIKIMVSSRPEHDLQKAWVDRPHFSILPQHLQVPLEVHVEKELLKIPKLLRLDPVFRADVANGLVSRADGMFRWVQCQIDALRKARTCIALQSVLLSLPEGLFETYDRILERVDDIDQEYVLRALKWLVGSERPLSLEELAEAIAIDETQALFDLNNRFIEPEEILELCGSLVSIRSDHKVVLAHFSVREYLTSCQLRERKSLAKFALDDVTSGQYISRCLLTYAYTVGLHIQDSDSTAALNGAQFPLLRYIYDSPVPRFQDFIAMSLWTEAHFSAQAKTSYRQIKSIVQYAKPPAPHEENWDDAWVVKGVLQCALMCYWDGCLGHERRGEIIVTGNSVSKEIGEMFVALQQEWDDPRSWETILGNIDARTTPNPLCTAATKGFKQAARALLEHGARVDGIIAPFHVGNASARALSCGYVEIFQLLEEFGANINTNCRYSSACGALLVASRFSAGHALIPMLLQRPELDLNMTDCFGRTIHYWAKHDHHIARGLGQYASILEQAREHDVGFLDRGKLYSTVLTILRDMKGRPAIGHHYGRGILTNALIHCGLQYYIYATIFDEQALTVQDTIISPYKCDLCPDTISGQMHGTRFNCSQCHTTDLCASCYSMWQKSHGKMEMCKGHTFRQIPRPCWFTLKPGTVTEDGRTLAEVIDYLIEDFAGLLDGLKKQGEIMQLTAEGIDALTISDYAVNSTELA</sequence>
<keyword evidence="4" id="KW-0862">Zinc</keyword>
<dbReference type="InterPro" id="IPR036770">
    <property type="entry name" value="Ankyrin_rpt-contain_sf"/>
</dbReference>
<evidence type="ECO:0000256" key="1">
    <source>
        <dbReference type="ARBA" id="ARBA00022723"/>
    </source>
</evidence>
<dbReference type="Gene3D" id="3.30.60.90">
    <property type="match status" value="1"/>
</dbReference>
<keyword evidence="7" id="KW-1185">Reference proteome</keyword>
<accession>A0A8K0R1Z9</accession>
<gene>
    <name evidence="6" type="ORF">FB567DRAFT_631513</name>
</gene>
<comment type="caution">
    <text evidence="6">The sequence shown here is derived from an EMBL/GenBank/DDBJ whole genome shotgun (WGS) entry which is preliminary data.</text>
</comment>
<dbReference type="Gene3D" id="1.25.40.20">
    <property type="entry name" value="Ankyrin repeat-containing domain"/>
    <property type="match status" value="1"/>
</dbReference>
<dbReference type="SUPFAM" id="SSF52540">
    <property type="entry name" value="P-loop containing nucleoside triphosphate hydrolases"/>
    <property type="match status" value="1"/>
</dbReference>